<dbReference type="AlphaFoldDB" id="A0A650CRQ5"/>
<dbReference type="GO" id="GO:0003723">
    <property type="term" value="F:RNA binding"/>
    <property type="evidence" value="ECO:0007669"/>
    <property type="project" value="UniProtKB-UniRule"/>
</dbReference>
<evidence type="ECO:0000256" key="7">
    <source>
        <dbReference type="ARBA" id="ARBA00019179"/>
    </source>
</evidence>
<dbReference type="OrthoDB" id="33866at2157"/>
<evidence type="ECO:0000256" key="14">
    <source>
        <dbReference type="PROSITE-ProRule" id="PRU01319"/>
    </source>
</evidence>
<dbReference type="InterPro" id="IPR004649">
    <property type="entry name" value="RNase_H2_suA"/>
</dbReference>
<proteinExistence type="inferred from homology"/>
<dbReference type="Gene3D" id="3.30.420.10">
    <property type="entry name" value="Ribonuclease H-like superfamily/Ribonuclease H"/>
    <property type="match status" value="1"/>
</dbReference>
<dbReference type="GO" id="GO:0043137">
    <property type="term" value="P:DNA replication, removal of RNA primer"/>
    <property type="evidence" value="ECO:0007669"/>
    <property type="project" value="TreeGrafter"/>
</dbReference>
<keyword evidence="13" id="KW-0464">Manganese</keyword>
<evidence type="ECO:0000256" key="5">
    <source>
        <dbReference type="ARBA" id="ARBA00007383"/>
    </source>
</evidence>
<evidence type="ECO:0000256" key="15">
    <source>
        <dbReference type="RuleBase" id="RU003515"/>
    </source>
</evidence>
<evidence type="ECO:0000313" key="17">
    <source>
        <dbReference type="EMBL" id="QGR20332.1"/>
    </source>
</evidence>
<keyword evidence="12 13" id="KW-0378">Hydrolase</keyword>
<feature type="binding site" evidence="13 14">
    <location>
        <position position="7"/>
    </location>
    <ligand>
        <name>a divalent metal cation</name>
        <dbReference type="ChEBI" id="CHEBI:60240"/>
    </ligand>
</feature>
<feature type="domain" description="RNase H type-2" evidence="16">
    <location>
        <begin position="1"/>
        <end position="205"/>
    </location>
</feature>
<gene>
    <name evidence="13" type="primary">rnhB</name>
    <name evidence="17" type="ORF">D1868_10265</name>
</gene>
<dbReference type="InterPro" id="IPR012337">
    <property type="entry name" value="RNaseH-like_sf"/>
</dbReference>
<evidence type="ECO:0000256" key="9">
    <source>
        <dbReference type="ARBA" id="ARBA00022722"/>
    </source>
</evidence>
<protein>
    <recommendedName>
        <fullName evidence="7 13">Ribonuclease HII</fullName>
        <shortName evidence="13">RNase HII</shortName>
        <ecNumber evidence="6 13">3.1.26.4</ecNumber>
    </recommendedName>
</protein>
<organism evidence="17 18">
    <name type="scientific">Stygiolobus azoricus</name>
    <dbReference type="NCBI Taxonomy" id="41675"/>
    <lineage>
        <taxon>Archaea</taxon>
        <taxon>Thermoproteota</taxon>
        <taxon>Thermoprotei</taxon>
        <taxon>Sulfolobales</taxon>
        <taxon>Sulfolobaceae</taxon>
        <taxon>Stygiolobus</taxon>
    </lineage>
</organism>
<evidence type="ECO:0000313" key="18">
    <source>
        <dbReference type="Proteomes" id="UP000423396"/>
    </source>
</evidence>
<dbReference type="PANTHER" id="PTHR10954">
    <property type="entry name" value="RIBONUCLEASE H2 SUBUNIT A"/>
    <property type="match status" value="1"/>
</dbReference>
<dbReference type="GO" id="GO:0030145">
    <property type="term" value="F:manganese ion binding"/>
    <property type="evidence" value="ECO:0007669"/>
    <property type="project" value="UniProtKB-UniRule"/>
</dbReference>
<comment type="similarity">
    <text evidence="5 13 15">Belongs to the RNase HII family.</text>
</comment>
<evidence type="ECO:0000256" key="8">
    <source>
        <dbReference type="ARBA" id="ARBA00022490"/>
    </source>
</evidence>
<dbReference type="KEGG" id="sazo:D1868_10265"/>
<keyword evidence="11 13" id="KW-0255">Endonuclease</keyword>
<dbReference type="InterPro" id="IPR020787">
    <property type="entry name" value="RNase_HII_arc"/>
</dbReference>
<dbReference type="GO" id="GO:0005737">
    <property type="term" value="C:cytoplasm"/>
    <property type="evidence" value="ECO:0007669"/>
    <property type="project" value="UniProtKB-SubCell"/>
</dbReference>
<dbReference type="RefSeq" id="WP_156007783.1">
    <property type="nucleotide sequence ID" value="NZ_CP045483.1"/>
</dbReference>
<evidence type="ECO:0000259" key="16">
    <source>
        <dbReference type="PROSITE" id="PS51975"/>
    </source>
</evidence>
<comment type="catalytic activity">
    <reaction evidence="1 13 14 15">
        <text>Endonucleolytic cleavage to 5'-phosphomonoester.</text>
        <dbReference type="EC" id="3.1.26.4"/>
    </reaction>
</comment>
<keyword evidence="8 13" id="KW-0963">Cytoplasm</keyword>
<comment type="function">
    <text evidence="3 13 15">Endonuclease that specifically degrades the RNA of RNA-DNA hybrids.</text>
</comment>
<evidence type="ECO:0000256" key="6">
    <source>
        <dbReference type="ARBA" id="ARBA00012180"/>
    </source>
</evidence>
<dbReference type="SUPFAM" id="SSF53098">
    <property type="entry name" value="Ribonuclease H-like"/>
    <property type="match status" value="1"/>
</dbReference>
<name>A0A650CRQ5_9CREN</name>
<dbReference type="NCBIfam" id="TIGR00729">
    <property type="entry name" value="ribonuclease HII"/>
    <property type="match status" value="1"/>
</dbReference>
<dbReference type="CDD" id="cd07180">
    <property type="entry name" value="RNase_HII_archaea_like"/>
    <property type="match status" value="1"/>
</dbReference>
<dbReference type="HAMAP" id="MF_00052_A">
    <property type="entry name" value="RNase_HII_A"/>
    <property type="match status" value="1"/>
</dbReference>
<comment type="subcellular location">
    <subcellularLocation>
        <location evidence="4 13">Cytoplasm</location>
    </subcellularLocation>
</comment>
<evidence type="ECO:0000256" key="3">
    <source>
        <dbReference type="ARBA" id="ARBA00004065"/>
    </source>
</evidence>
<dbReference type="Pfam" id="PF01351">
    <property type="entry name" value="RNase_HII"/>
    <property type="match status" value="1"/>
</dbReference>
<evidence type="ECO:0000256" key="1">
    <source>
        <dbReference type="ARBA" id="ARBA00000077"/>
    </source>
</evidence>
<feature type="binding site" evidence="13 14">
    <location>
        <position position="104"/>
    </location>
    <ligand>
        <name>a divalent metal cation</name>
        <dbReference type="ChEBI" id="CHEBI:60240"/>
    </ligand>
</feature>
<dbReference type="EC" id="3.1.26.4" evidence="6 13"/>
<sequence>MILLGVDEAGRGSIIGPMIVAGVVIEEDKAELLAKLGVKDSKKLKREKREELFKLILYYSLSIAIVKVFPEDIDARNLNELTYDSVIKIIQSALPFRPGRVTVDKVGKEERVIRFIKEIGAEPNVIHNADVLYPECSAASIIAKVIRDKYVDILKQKYGDFGSGYPGDDKTVDWIKQVYSVSSTPPPIIRRSWKILQEIAPNYYISKHGY</sequence>
<feature type="binding site" evidence="13 14">
    <location>
        <position position="8"/>
    </location>
    <ligand>
        <name>a divalent metal cation</name>
        <dbReference type="ChEBI" id="CHEBI:60240"/>
    </ligand>
</feature>
<reference evidence="17 18" key="1">
    <citation type="submission" date="2019-10" db="EMBL/GenBank/DDBJ databases">
        <title>Genome Sequences from Six Type Strain Members of the Archaeal Family Sulfolobaceae: Acidianus ambivalens, Acidianus infernus, Metallosphaera prunae, Stygiolobus azoricus, Sulfolobus metallicus, and Sulfurisphaera ohwakuensis.</title>
        <authorList>
            <person name="Counts J.A."/>
            <person name="Kelly R.M."/>
        </authorList>
    </citation>
    <scope>NUCLEOTIDE SEQUENCE [LARGE SCALE GENOMIC DNA]</scope>
    <source>
        <strain evidence="17 18">FC6</strain>
    </source>
</reference>
<dbReference type="PANTHER" id="PTHR10954:SF23">
    <property type="entry name" value="RIBONUCLEASE"/>
    <property type="match status" value="1"/>
</dbReference>
<evidence type="ECO:0000256" key="13">
    <source>
        <dbReference type="HAMAP-Rule" id="MF_00052"/>
    </source>
</evidence>
<dbReference type="InterPro" id="IPR036397">
    <property type="entry name" value="RNaseH_sf"/>
</dbReference>
<keyword evidence="18" id="KW-1185">Reference proteome</keyword>
<keyword evidence="9 13" id="KW-0540">Nuclease</keyword>
<accession>A0A650CRQ5</accession>
<dbReference type="Proteomes" id="UP000423396">
    <property type="component" value="Chromosome"/>
</dbReference>
<dbReference type="GO" id="GO:0032299">
    <property type="term" value="C:ribonuclease H2 complex"/>
    <property type="evidence" value="ECO:0007669"/>
    <property type="project" value="TreeGrafter"/>
</dbReference>
<dbReference type="GeneID" id="42799459"/>
<evidence type="ECO:0000256" key="11">
    <source>
        <dbReference type="ARBA" id="ARBA00022759"/>
    </source>
</evidence>
<evidence type="ECO:0000256" key="12">
    <source>
        <dbReference type="ARBA" id="ARBA00022801"/>
    </source>
</evidence>
<dbReference type="InterPro" id="IPR024567">
    <property type="entry name" value="RNase_HII/HIII_dom"/>
</dbReference>
<dbReference type="EMBL" id="CP045483">
    <property type="protein sequence ID" value="QGR20332.1"/>
    <property type="molecule type" value="Genomic_DNA"/>
</dbReference>
<dbReference type="GO" id="GO:0006298">
    <property type="term" value="P:mismatch repair"/>
    <property type="evidence" value="ECO:0007669"/>
    <property type="project" value="TreeGrafter"/>
</dbReference>
<dbReference type="GO" id="GO:0004523">
    <property type="term" value="F:RNA-DNA hybrid ribonuclease activity"/>
    <property type="evidence" value="ECO:0007669"/>
    <property type="project" value="UniProtKB-UniRule"/>
</dbReference>
<evidence type="ECO:0000256" key="10">
    <source>
        <dbReference type="ARBA" id="ARBA00022723"/>
    </source>
</evidence>
<comment type="cofactor">
    <cofactor evidence="2">
        <name>Mg(2+)</name>
        <dbReference type="ChEBI" id="CHEBI:18420"/>
    </cofactor>
</comment>
<evidence type="ECO:0000256" key="4">
    <source>
        <dbReference type="ARBA" id="ARBA00004496"/>
    </source>
</evidence>
<evidence type="ECO:0000256" key="2">
    <source>
        <dbReference type="ARBA" id="ARBA00001946"/>
    </source>
</evidence>
<dbReference type="Gene3D" id="1.10.10.460">
    <property type="entry name" value="Ribonuclease hii. Domain 2"/>
    <property type="match status" value="1"/>
</dbReference>
<dbReference type="InterPro" id="IPR023160">
    <property type="entry name" value="RNase_HII_hlx-loop-hlx_cap_dom"/>
</dbReference>
<dbReference type="InterPro" id="IPR001352">
    <property type="entry name" value="RNase_HII/HIII"/>
</dbReference>
<dbReference type="PROSITE" id="PS51975">
    <property type="entry name" value="RNASE_H_2"/>
    <property type="match status" value="1"/>
</dbReference>
<comment type="cofactor">
    <cofactor evidence="13 14">
        <name>Mn(2+)</name>
        <dbReference type="ChEBI" id="CHEBI:29035"/>
    </cofactor>
    <cofactor evidence="13 14">
        <name>Mg(2+)</name>
        <dbReference type="ChEBI" id="CHEBI:18420"/>
    </cofactor>
    <text evidence="13 14">Manganese or magnesium. Binds 1 divalent metal ion per monomer in the absence of substrate. May bind a second metal ion after substrate binding.</text>
</comment>
<keyword evidence="10 13" id="KW-0479">Metal-binding</keyword>